<name>A0A8S2K2T4_9BILA</name>
<keyword evidence="3" id="KW-0285">Flavoprotein</keyword>
<dbReference type="SUPFAM" id="SSF47473">
    <property type="entry name" value="EF-hand"/>
    <property type="match status" value="1"/>
</dbReference>
<dbReference type="EMBL" id="CAJOBA010008752">
    <property type="protein sequence ID" value="CAF3835834.1"/>
    <property type="molecule type" value="Genomic_DNA"/>
</dbReference>
<dbReference type="GO" id="GO:0003954">
    <property type="term" value="F:NADH dehydrogenase activity"/>
    <property type="evidence" value="ECO:0007669"/>
    <property type="project" value="InterPro"/>
</dbReference>
<evidence type="ECO:0000256" key="1">
    <source>
        <dbReference type="ARBA" id="ARBA00004137"/>
    </source>
</evidence>
<dbReference type="PROSITE" id="PS50222">
    <property type="entry name" value="EF_HAND_2"/>
    <property type="match status" value="1"/>
</dbReference>
<dbReference type="SUPFAM" id="SSF51905">
    <property type="entry name" value="FAD/NAD(P)-binding domain"/>
    <property type="match status" value="1"/>
</dbReference>
<dbReference type="InterPro" id="IPR036188">
    <property type="entry name" value="FAD/NAD-bd_sf"/>
</dbReference>
<dbReference type="Pfam" id="PF22366">
    <property type="entry name" value="NDH2_C"/>
    <property type="match status" value="1"/>
</dbReference>
<reference evidence="9" key="1">
    <citation type="submission" date="2021-02" db="EMBL/GenBank/DDBJ databases">
        <authorList>
            <person name="Nowell W R."/>
        </authorList>
    </citation>
    <scope>NUCLEOTIDE SEQUENCE</scope>
</reference>
<dbReference type="InterPro" id="IPR002048">
    <property type="entry name" value="EF_hand_dom"/>
</dbReference>
<keyword evidence="4" id="KW-0274">FAD</keyword>
<dbReference type="InterPro" id="IPR054585">
    <property type="entry name" value="NDH2-like_C"/>
</dbReference>
<comment type="caution">
    <text evidence="9">The sequence shown here is derived from an EMBL/GenBank/DDBJ whole genome shotgun (WGS) entry which is preliminary data.</text>
</comment>
<evidence type="ECO:0000256" key="5">
    <source>
        <dbReference type="ARBA" id="ARBA00023002"/>
    </source>
</evidence>
<keyword evidence="5" id="KW-0560">Oxidoreductase</keyword>
<proteinExistence type="inferred from homology"/>
<dbReference type="InterPro" id="IPR045024">
    <property type="entry name" value="NDH-2"/>
</dbReference>
<comment type="subcellular location">
    <subcellularLocation>
        <location evidence="1">Mitochondrion inner membrane</location>
        <topology evidence="1">Peripheral membrane protein</topology>
        <orientation evidence="1">Intermembrane side</orientation>
    </subcellularLocation>
</comment>
<dbReference type="Pfam" id="PF07992">
    <property type="entry name" value="Pyr_redox_2"/>
    <property type="match status" value="1"/>
</dbReference>
<dbReference type="Proteomes" id="UP000677228">
    <property type="component" value="Unassembled WGS sequence"/>
</dbReference>
<dbReference type="PANTHER" id="PTHR43706">
    <property type="entry name" value="NADH DEHYDROGENASE"/>
    <property type="match status" value="1"/>
</dbReference>
<dbReference type="PANTHER" id="PTHR43706:SF50">
    <property type="entry name" value="NADH DEHYDROGENASE (UBIQUINONE)-RELATED"/>
    <property type="match status" value="1"/>
</dbReference>
<evidence type="ECO:0000313" key="9">
    <source>
        <dbReference type="EMBL" id="CAF3835834.1"/>
    </source>
</evidence>
<evidence type="ECO:0000313" key="8">
    <source>
        <dbReference type="EMBL" id="CAF1071558.1"/>
    </source>
</evidence>
<sequence length="307" mass="35225">MKSPPGPDKRLSEYTEKHFERENIEIITNTRVKNVKQREVIVQHKGSNDLLSIPCSIILWATGIQSIPLINNLRETIDVNIQTNRTGLITDTYLRVKGIADHSIYAVGDCATVEQRKLVDYIKTLFEEADTVKDDALDLQEFRQLIESKVKEFPQLEIYQKNIENAFHNADKEQAGRLKFEHLHDILEKADKKLRAYPPTAQLALQQGDYVASLLNKMSTGDSSNLIQPFRFNYKGSLAYVGGDAAVIDFTGSPLLKIFNIKPLSGKGSYYLWKSFYFTEMFTMRTKCLLAFDWIKLKLFGRDISRY</sequence>
<dbReference type="Gene3D" id="3.50.50.100">
    <property type="match status" value="2"/>
</dbReference>
<evidence type="ECO:0000256" key="2">
    <source>
        <dbReference type="ARBA" id="ARBA00005272"/>
    </source>
</evidence>
<evidence type="ECO:0000313" key="10">
    <source>
        <dbReference type="Proteomes" id="UP000682733"/>
    </source>
</evidence>
<comment type="similarity">
    <text evidence="2">Belongs to the NADH dehydrogenase family.</text>
</comment>
<evidence type="ECO:0000256" key="3">
    <source>
        <dbReference type="ARBA" id="ARBA00022630"/>
    </source>
</evidence>
<feature type="domain" description="EF-hand" evidence="7">
    <location>
        <begin position="117"/>
        <end position="152"/>
    </location>
</feature>
<protein>
    <recommendedName>
        <fullName evidence="7">EF-hand domain-containing protein</fullName>
    </recommendedName>
</protein>
<accession>A0A8S2K2T4</accession>
<dbReference type="GO" id="GO:0005509">
    <property type="term" value="F:calcium ion binding"/>
    <property type="evidence" value="ECO:0007669"/>
    <property type="project" value="InterPro"/>
</dbReference>
<evidence type="ECO:0000256" key="4">
    <source>
        <dbReference type="ARBA" id="ARBA00022827"/>
    </source>
</evidence>
<evidence type="ECO:0000256" key="6">
    <source>
        <dbReference type="ARBA" id="ARBA00023027"/>
    </source>
</evidence>
<dbReference type="AlphaFoldDB" id="A0A8S2K2T4"/>
<evidence type="ECO:0000259" key="7">
    <source>
        <dbReference type="PROSITE" id="PS50222"/>
    </source>
</evidence>
<dbReference type="Proteomes" id="UP000682733">
    <property type="component" value="Unassembled WGS sequence"/>
</dbReference>
<dbReference type="GO" id="GO:0005743">
    <property type="term" value="C:mitochondrial inner membrane"/>
    <property type="evidence" value="ECO:0007669"/>
    <property type="project" value="UniProtKB-SubCell"/>
</dbReference>
<dbReference type="InterPro" id="IPR023753">
    <property type="entry name" value="FAD/NAD-binding_dom"/>
</dbReference>
<keyword evidence="6" id="KW-0520">NAD</keyword>
<dbReference type="EMBL" id="CAJNOK010008737">
    <property type="protein sequence ID" value="CAF1071558.1"/>
    <property type="molecule type" value="Genomic_DNA"/>
</dbReference>
<dbReference type="InterPro" id="IPR011992">
    <property type="entry name" value="EF-hand-dom_pair"/>
</dbReference>
<organism evidence="9 10">
    <name type="scientific">Didymodactylos carnosus</name>
    <dbReference type="NCBI Taxonomy" id="1234261"/>
    <lineage>
        <taxon>Eukaryota</taxon>
        <taxon>Metazoa</taxon>
        <taxon>Spiralia</taxon>
        <taxon>Gnathifera</taxon>
        <taxon>Rotifera</taxon>
        <taxon>Eurotatoria</taxon>
        <taxon>Bdelloidea</taxon>
        <taxon>Philodinida</taxon>
        <taxon>Philodinidae</taxon>
        <taxon>Didymodactylos</taxon>
    </lineage>
</organism>
<gene>
    <name evidence="8" type="ORF">OVA965_LOCUS17919</name>
    <name evidence="9" type="ORF">TMI583_LOCUS17930</name>
</gene>